<sequence length="404" mass="43791">MNHKERLWTKDFILLGYSNLFLFLAFEMLMPILPLHMETIGGTSSEIGIVMGIFTVTAILIRLFTGFFADKIGIKSLLVIGGIICLVATGLYDVAMVVVWLIMFRLLHGVGFGIATTLYGTAAADMIPPSRMGEGMGYFGLSNTIAVSIGPFIGVILFEHAGYDIAIVIATAFLVISSFFNIIMKIPRSAPAHKQNTPVEKFVAEPFLSRLVNRQALFPSLLGMLSGFGFGAIISFIALFGKEAGLANIGYFFLVTSIFEVLVRFVSGKIFDAKGPFWVIVPSAFLTCLATVMLSYATNMGTMLGAAAVFGIGFGALFPALQAWIINRVEPNARTSATATFFNLFDIGIAGGAALLGLVAGFVGYGMMYRLSSLFYIALIVVYVASEWKSRQKKRGLNDRQLTL</sequence>
<gene>
    <name evidence="8" type="ORF">D7Z26_01300</name>
</gene>
<accession>A0A494Y674</accession>
<feature type="transmembrane region" description="Helical" evidence="6">
    <location>
        <begin position="216"/>
        <end position="240"/>
    </location>
</feature>
<feature type="domain" description="Major facilitator superfamily (MFS) profile" evidence="7">
    <location>
        <begin position="11"/>
        <end position="390"/>
    </location>
</feature>
<feature type="transmembrane region" description="Helical" evidence="6">
    <location>
        <begin position="163"/>
        <end position="184"/>
    </location>
</feature>
<name>A0A494Y674_9BACL</name>
<evidence type="ECO:0000256" key="2">
    <source>
        <dbReference type="ARBA" id="ARBA00022448"/>
    </source>
</evidence>
<dbReference type="CDD" id="cd17489">
    <property type="entry name" value="MFS_YfcJ_like"/>
    <property type="match status" value="1"/>
</dbReference>
<evidence type="ECO:0000313" key="8">
    <source>
        <dbReference type="EMBL" id="RKP58170.1"/>
    </source>
</evidence>
<proteinExistence type="predicted"/>
<evidence type="ECO:0000259" key="7">
    <source>
        <dbReference type="PROSITE" id="PS50850"/>
    </source>
</evidence>
<feature type="transmembrane region" description="Helical" evidence="6">
    <location>
        <begin position="136"/>
        <end position="157"/>
    </location>
</feature>
<dbReference type="InterPro" id="IPR036259">
    <property type="entry name" value="MFS_trans_sf"/>
</dbReference>
<keyword evidence="4 6" id="KW-1133">Transmembrane helix</keyword>
<feature type="transmembrane region" description="Helical" evidence="6">
    <location>
        <begin position="246"/>
        <end position="265"/>
    </location>
</feature>
<dbReference type="GO" id="GO:0022857">
    <property type="term" value="F:transmembrane transporter activity"/>
    <property type="evidence" value="ECO:0007669"/>
    <property type="project" value="InterPro"/>
</dbReference>
<feature type="transmembrane region" description="Helical" evidence="6">
    <location>
        <begin position="367"/>
        <end position="385"/>
    </location>
</feature>
<feature type="transmembrane region" description="Helical" evidence="6">
    <location>
        <begin position="77"/>
        <end position="100"/>
    </location>
</feature>
<evidence type="ECO:0000256" key="5">
    <source>
        <dbReference type="ARBA" id="ARBA00023136"/>
    </source>
</evidence>
<feature type="transmembrane region" description="Helical" evidence="6">
    <location>
        <begin position="12"/>
        <end position="35"/>
    </location>
</feature>
<dbReference type="PANTHER" id="PTHR23531">
    <property type="entry name" value="QUINOLENE RESISTANCE PROTEIN NORA"/>
    <property type="match status" value="1"/>
</dbReference>
<keyword evidence="2" id="KW-0813">Transport</keyword>
<dbReference type="RefSeq" id="WP_120974016.1">
    <property type="nucleotide sequence ID" value="NZ_RBZM01000001.1"/>
</dbReference>
<dbReference type="SUPFAM" id="SSF103473">
    <property type="entry name" value="MFS general substrate transporter"/>
    <property type="match status" value="1"/>
</dbReference>
<dbReference type="EMBL" id="RBZM01000001">
    <property type="protein sequence ID" value="RKP58170.1"/>
    <property type="molecule type" value="Genomic_DNA"/>
</dbReference>
<dbReference type="InterPro" id="IPR011701">
    <property type="entry name" value="MFS"/>
</dbReference>
<protein>
    <submittedName>
        <fullName evidence="8">MFS transporter</fullName>
    </submittedName>
</protein>
<dbReference type="GO" id="GO:0005886">
    <property type="term" value="C:plasma membrane"/>
    <property type="evidence" value="ECO:0007669"/>
    <property type="project" value="UniProtKB-SubCell"/>
</dbReference>
<dbReference type="InterPro" id="IPR020846">
    <property type="entry name" value="MFS_dom"/>
</dbReference>
<dbReference type="InterPro" id="IPR052714">
    <property type="entry name" value="MFS_Exporter"/>
</dbReference>
<evidence type="ECO:0000256" key="1">
    <source>
        <dbReference type="ARBA" id="ARBA00004651"/>
    </source>
</evidence>
<evidence type="ECO:0000256" key="6">
    <source>
        <dbReference type="SAM" id="Phobius"/>
    </source>
</evidence>
<feature type="transmembrane region" description="Helical" evidence="6">
    <location>
        <begin position="106"/>
        <end position="124"/>
    </location>
</feature>
<dbReference type="AlphaFoldDB" id="A0A494Y674"/>
<dbReference type="Proteomes" id="UP000282076">
    <property type="component" value="Unassembled WGS sequence"/>
</dbReference>
<feature type="transmembrane region" description="Helical" evidence="6">
    <location>
        <begin position="338"/>
        <end position="361"/>
    </location>
</feature>
<organism evidence="8 9">
    <name type="scientific">Cohnella endophytica</name>
    <dbReference type="NCBI Taxonomy" id="2419778"/>
    <lineage>
        <taxon>Bacteria</taxon>
        <taxon>Bacillati</taxon>
        <taxon>Bacillota</taxon>
        <taxon>Bacilli</taxon>
        <taxon>Bacillales</taxon>
        <taxon>Paenibacillaceae</taxon>
        <taxon>Cohnella</taxon>
    </lineage>
</organism>
<keyword evidence="3 6" id="KW-0812">Transmembrane</keyword>
<keyword evidence="5 6" id="KW-0472">Membrane</keyword>
<feature type="transmembrane region" description="Helical" evidence="6">
    <location>
        <begin position="47"/>
        <end position="65"/>
    </location>
</feature>
<comment type="subcellular location">
    <subcellularLocation>
        <location evidence="1">Cell membrane</location>
        <topology evidence="1">Multi-pass membrane protein</topology>
    </subcellularLocation>
</comment>
<evidence type="ECO:0000313" key="9">
    <source>
        <dbReference type="Proteomes" id="UP000282076"/>
    </source>
</evidence>
<evidence type="ECO:0000256" key="4">
    <source>
        <dbReference type="ARBA" id="ARBA00022989"/>
    </source>
</evidence>
<reference evidence="8 9" key="1">
    <citation type="submission" date="2018-10" db="EMBL/GenBank/DDBJ databases">
        <title>Cohnella sp. M2MS4P-1, whole genome shotgun sequence.</title>
        <authorList>
            <person name="Tuo L."/>
        </authorList>
    </citation>
    <scope>NUCLEOTIDE SEQUENCE [LARGE SCALE GENOMIC DNA]</scope>
    <source>
        <strain evidence="8 9">M2MS4P-1</strain>
    </source>
</reference>
<dbReference type="Gene3D" id="1.20.1250.20">
    <property type="entry name" value="MFS general substrate transporter like domains"/>
    <property type="match status" value="1"/>
</dbReference>
<dbReference type="Pfam" id="PF07690">
    <property type="entry name" value="MFS_1"/>
    <property type="match status" value="1"/>
</dbReference>
<dbReference type="PANTHER" id="PTHR23531:SF2">
    <property type="entry name" value="PERMEASE"/>
    <property type="match status" value="1"/>
</dbReference>
<feature type="transmembrane region" description="Helical" evidence="6">
    <location>
        <begin position="277"/>
        <end position="297"/>
    </location>
</feature>
<dbReference type="OrthoDB" id="9814001at2"/>
<dbReference type="PROSITE" id="PS50850">
    <property type="entry name" value="MFS"/>
    <property type="match status" value="1"/>
</dbReference>
<keyword evidence="9" id="KW-1185">Reference proteome</keyword>
<feature type="transmembrane region" description="Helical" evidence="6">
    <location>
        <begin position="303"/>
        <end position="326"/>
    </location>
</feature>
<evidence type="ECO:0000256" key="3">
    <source>
        <dbReference type="ARBA" id="ARBA00022692"/>
    </source>
</evidence>
<comment type="caution">
    <text evidence="8">The sequence shown here is derived from an EMBL/GenBank/DDBJ whole genome shotgun (WGS) entry which is preliminary data.</text>
</comment>